<dbReference type="EMBL" id="MU004235">
    <property type="protein sequence ID" value="KAF2669111.1"/>
    <property type="molecule type" value="Genomic_DNA"/>
</dbReference>
<keyword evidence="4" id="KW-1185">Reference proteome</keyword>
<organism evidence="3 4">
    <name type="scientific">Microthyrium microscopicum</name>
    <dbReference type="NCBI Taxonomy" id="703497"/>
    <lineage>
        <taxon>Eukaryota</taxon>
        <taxon>Fungi</taxon>
        <taxon>Dikarya</taxon>
        <taxon>Ascomycota</taxon>
        <taxon>Pezizomycotina</taxon>
        <taxon>Dothideomycetes</taxon>
        <taxon>Dothideomycetes incertae sedis</taxon>
        <taxon>Microthyriales</taxon>
        <taxon>Microthyriaceae</taxon>
        <taxon>Microthyrium</taxon>
    </lineage>
</organism>
<proteinExistence type="predicted"/>
<dbReference type="InterPro" id="IPR046341">
    <property type="entry name" value="SET_dom_sf"/>
</dbReference>
<keyword evidence="1" id="KW-0732">Signal</keyword>
<evidence type="ECO:0000259" key="2">
    <source>
        <dbReference type="Pfam" id="PF00856"/>
    </source>
</evidence>
<dbReference type="AlphaFoldDB" id="A0A6A6UBY0"/>
<reference evidence="3" key="1">
    <citation type="journal article" date="2020" name="Stud. Mycol.">
        <title>101 Dothideomycetes genomes: a test case for predicting lifestyles and emergence of pathogens.</title>
        <authorList>
            <person name="Haridas S."/>
            <person name="Albert R."/>
            <person name="Binder M."/>
            <person name="Bloem J."/>
            <person name="Labutti K."/>
            <person name="Salamov A."/>
            <person name="Andreopoulos B."/>
            <person name="Baker S."/>
            <person name="Barry K."/>
            <person name="Bills G."/>
            <person name="Bluhm B."/>
            <person name="Cannon C."/>
            <person name="Castanera R."/>
            <person name="Culley D."/>
            <person name="Daum C."/>
            <person name="Ezra D."/>
            <person name="Gonzalez J."/>
            <person name="Henrissat B."/>
            <person name="Kuo A."/>
            <person name="Liang C."/>
            <person name="Lipzen A."/>
            <person name="Lutzoni F."/>
            <person name="Magnuson J."/>
            <person name="Mondo S."/>
            <person name="Nolan M."/>
            <person name="Ohm R."/>
            <person name="Pangilinan J."/>
            <person name="Park H.-J."/>
            <person name="Ramirez L."/>
            <person name="Alfaro M."/>
            <person name="Sun H."/>
            <person name="Tritt A."/>
            <person name="Yoshinaga Y."/>
            <person name="Zwiers L.-H."/>
            <person name="Turgeon B."/>
            <person name="Goodwin S."/>
            <person name="Spatafora J."/>
            <person name="Crous P."/>
            <person name="Grigoriev I."/>
        </authorList>
    </citation>
    <scope>NUCLEOTIDE SEQUENCE</scope>
    <source>
        <strain evidence="3">CBS 115976</strain>
    </source>
</reference>
<dbReference type="Pfam" id="PF00856">
    <property type="entry name" value="SET"/>
    <property type="match status" value="1"/>
</dbReference>
<feature type="signal peptide" evidence="1">
    <location>
        <begin position="1"/>
        <end position="22"/>
    </location>
</feature>
<dbReference type="Proteomes" id="UP000799302">
    <property type="component" value="Unassembled WGS sequence"/>
</dbReference>
<dbReference type="SUPFAM" id="SSF82199">
    <property type="entry name" value="SET domain"/>
    <property type="match status" value="1"/>
</dbReference>
<dbReference type="InterPro" id="IPR053185">
    <property type="entry name" value="SET_domain_protein"/>
</dbReference>
<name>A0A6A6UBY0_9PEZI</name>
<dbReference type="OrthoDB" id="1028014at2759"/>
<protein>
    <recommendedName>
        <fullName evidence="2">SET domain-containing protein</fullName>
    </recommendedName>
</protein>
<gene>
    <name evidence="3" type="ORF">BT63DRAFT_250514</name>
</gene>
<evidence type="ECO:0000313" key="3">
    <source>
        <dbReference type="EMBL" id="KAF2669111.1"/>
    </source>
</evidence>
<accession>A0A6A6UBY0</accession>
<dbReference type="PANTHER" id="PTHR47332:SF6">
    <property type="entry name" value="SET DOMAIN-CONTAINING PROTEIN"/>
    <property type="match status" value="1"/>
</dbReference>
<evidence type="ECO:0000313" key="4">
    <source>
        <dbReference type="Proteomes" id="UP000799302"/>
    </source>
</evidence>
<dbReference type="PANTHER" id="PTHR47332">
    <property type="entry name" value="SET DOMAIN-CONTAINING PROTEIN 5"/>
    <property type="match status" value="1"/>
</dbReference>
<dbReference type="Gene3D" id="2.170.270.10">
    <property type="entry name" value="SET domain"/>
    <property type="match status" value="1"/>
</dbReference>
<sequence length="453" mass="51125">MAFTKSLIALLPLFNLFLQSSAIAIVADSICPIPYIVPRAFSYFSDPTDEFLDEDDLPITVKLASPSAGHPQWISSMLLRTRPNIWTLEPYCMRSLEARQDICVYTSTWFAQGRGISFVAIPSEGPLVATAPVLKNQMTHQFDTWVNPENDQRIERVPIPNKGLGTLSRHHFERGDAAQSFTPVLCIQDGVMQMKLGSYEQNTTLNRGAANLPPKSRTLMLELHGQFGGNPVYDKVNTNAFNAAIGSSQQAYWSVYPETARYNHDCRPNTMYSIDERDLLHNLRVGRKIIPGEEITLSYLAPNMMSEERKQRIHAQWGFSCSCPSCTAPKDVKELSDYRIGMIETLETELNDLSLDRNASISTAEMLISLHQQERLDGVVGDAYMYAAFEHAYIGDKRGTQMNAALACEHMAIWRGTNHQYYQAMQRLLVNPEAERSWQYFARVKRGEVLPLG</sequence>
<feature type="domain" description="SET" evidence="2">
    <location>
        <begin position="245"/>
        <end position="299"/>
    </location>
</feature>
<evidence type="ECO:0000256" key="1">
    <source>
        <dbReference type="SAM" id="SignalP"/>
    </source>
</evidence>
<dbReference type="InterPro" id="IPR001214">
    <property type="entry name" value="SET_dom"/>
</dbReference>
<dbReference type="CDD" id="cd20071">
    <property type="entry name" value="SET_SMYD"/>
    <property type="match status" value="1"/>
</dbReference>
<feature type="chain" id="PRO_5025373099" description="SET domain-containing protein" evidence="1">
    <location>
        <begin position="23"/>
        <end position="453"/>
    </location>
</feature>